<comment type="caution">
    <text evidence="4">The sequence shown here is derived from an EMBL/GenBank/DDBJ whole genome shotgun (WGS) entry which is preliminary data.</text>
</comment>
<feature type="compositionally biased region" description="Acidic residues" evidence="3">
    <location>
        <begin position="388"/>
        <end position="408"/>
    </location>
</feature>
<proteinExistence type="predicted"/>
<dbReference type="GO" id="GO:0046872">
    <property type="term" value="F:metal ion binding"/>
    <property type="evidence" value="ECO:0007669"/>
    <property type="project" value="UniProtKB-KW"/>
</dbReference>
<feature type="region of interest" description="Disordered" evidence="3">
    <location>
        <begin position="291"/>
        <end position="640"/>
    </location>
</feature>
<dbReference type="Gene3D" id="1.10.1170.10">
    <property type="entry name" value="Inhibitor Of Apoptosis Protein (2mihbC-IAP-1), Chain A"/>
    <property type="match status" value="2"/>
</dbReference>
<keyword evidence="2" id="KW-0862">Zinc</keyword>
<dbReference type="PANTHER" id="PTHR46771">
    <property type="entry name" value="DETERIN"/>
    <property type="match status" value="1"/>
</dbReference>
<feature type="compositionally biased region" description="Pro residues" evidence="3">
    <location>
        <begin position="624"/>
        <end position="633"/>
    </location>
</feature>
<dbReference type="InterPro" id="IPR051190">
    <property type="entry name" value="Baculoviral_IAP"/>
</dbReference>
<feature type="compositionally biased region" description="Polar residues" evidence="3">
    <location>
        <begin position="525"/>
        <end position="536"/>
    </location>
</feature>
<dbReference type="Pfam" id="PF00653">
    <property type="entry name" value="BIR"/>
    <property type="match status" value="2"/>
</dbReference>
<feature type="region of interest" description="Disordered" evidence="3">
    <location>
        <begin position="226"/>
        <end position="261"/>
    </location>
</feature>
<protein>
    <recommendedName>
        <fullName evidence="6">Protein bir1</fullName>
    </recommendedName>
</protein>
<dbReference type="AlphaFoldDB" id="A0AAN8I6H7"/>
<feature type="compositionally biased region" description="Acidic residues" evidence="3">
    <location>
        <begin position="326"/>
        <end position="336"/>
    </location>
</feature>
<accession>A0AAN8I6H7</accession>
<dbReference type="SMART" id="SM00238">
    <property type="entry name" value="BIR"/>
    <property type="match status" value="2"/>
</dbReference>
<feature type="compositionally biased region" description="Low complexity" evidence="3">
    <location>
        <begin position="248"/>
        <end position="259"/>
    </location>
</feature>
<name>A0AAN8I6H7_9EURO</name>
<dbReference type="EMBL" id="JAKLMC020000018">
    <property type="protein sequence ID" value="KAK5951891.1"/>
    <property type="molecule type" value="Genomic_DNA"/>
</dbReference>
<feature type="region of interest" description="Disordered" evidence="3">
    <location>
        <begin position="10"/>
        <end position="32"/>
    </location>
</feature>
<feature type="compositionally biased region" description="Basic residues" evidence="3">
    <location>
        <begin position="297"/>
        <end position="321"/>
    </location>
</feature>
<gene>
    <name evidence="4" type="ORF">OHC33_007184</name>
</gene>
<organism evidence="4 5">
    <name type="scientific">Knufia fluminis</name>
    <dbReference type="NCBI Taxonomy" id="191047"/>
    <lineage>
        <taxon>Eukaryota</taxon>
        <taxon>Fungi</taxon>
        <taxon>Dikarya</taxon>
        <taxon>Ascomycota</taxon>
        <taxon>Pezizomycotina</taxon>
        <taxon>Eurotiomycetes</taxon>
        <taxon>Chaetothyriomycetidae</taxon>
        <taxon>Chaetothyriales</taxon>
        <taxon>Trichomeriaceae</taxon>
        <taxon>Knufia</taxon>
    </lineage>
</organism>
<keyword evidence="5" id="KW-1185">Reference proteome</keyword>
<dbReference type="InterPro" id="IPR001370">
    <property type="entry name" value="BIR_rpt"/>
</dbReference>
<evidence type="ECO:0000256" key="1">
    <source>
        <dbReference type="ARBA" id="ARBA00022723"/>
    </source>
</evidence>
<evidence type="ECO:0000256" key="3">
    <source>
        <dbReference type="SAM" id="MobiDB-lite"/>
    </source>
</evidence>
<sequence length="712" mass="80168">MAPRRLLRERLNDYLPRKNATPTPSPSKPDLNDAHLEMEYATFEAREASFLPPTKRAKGWPHKSPSPQDLAKAGFFWKPTSSKDNVECFMCGRHLDGWEEDDDALEEHLKHGPDCAWALLMSVDAEGTRDTSTMEDPTGPQLTEARRNTFESIGWPHESKRGWTCKTEKMVEAGWHFAPNEECEDYTSCVYCKLSLDGWEPKDNPFEEHYRRSPECVFFVFAGTTAPSKRPKKKGGRASRTSKTSRISTQSNTTTMMSQADESTGIIEILGEDTTLDNVMDNSVVSIQSTTSTTTAKGKRKAPARAKTTTTKKAKTTRSKKKEPEAESQLEEESVAIDEQPPPKKSRSRKKQPDLEPEIQEEMGVVEEPPQPPPKKSRSKKKQPTPEPEPEPELEPEVEVDPVGEDEDRFEKEVVEEQPKRRSSGRRKKEATPEPEPEIEEPPVEEEMVEEQPRRRSSRRKTQEPTPEQEQGQEPEPEYQPEEMEVEQDVQKEEEESGAYPTLPGEFPEETPDNFEDAEEEQPVEESTPQPDTQTMGPPENEGTPIPVKQISPLKEQTNPPRPSISEVHVEEQQSKRKSSRRSSAKQKQQDPDPEPEPEPSPSQISDEENQPPSSLPKEKRPPLSSPGAPPPNWTSVDVETIFQNDAELDLFGGAVNGTLSEKEKDMTVSQWIGHIAEQAESSLSAEGERIVTIFEREGQRALAALEGIQCV</sequence>
<dbReference type="PANTHER" id="PTHR46771:SF5">
    <property type="entry name" value="DETERIN"/>
    <property type="match status" value="1"/>
</dbReference>
<feature type="compositionally biased region" description="Acidic residues" evidence="3">
    <location>
        <begin position="433"/>
        <end position="450"/>
    </location>
</feature>
<feature type="compositionally biased region" description="Acidic residues" evidence="3">
    <location>
        <begin position="507"/>
        <end position="524"/>
    </location>
</feature>
<evidence type="ECO:0000313" key="5">
    <source>
        <dbReference type="Proteomes" id="UP001316803"/>
    </source>
</evidence>
<dbReference type="CDD" id="cd00022">
    <property type="entry name" value="BIR"/>
    <property type="match status" value="2"/>
</dbReference>
<evidence type="ECO:0008006" key="6">
    <source>
        <dbReference type="Google" id="ProtNLM"/>
    </source>
</evidence>
<dbReference type="PROSITE" id="PS50143">
    <property type="entry name" value="BIR_REPEAT_2"/>
    <property type="match status" value="2"/>
</dbReference>
<evidence type="ECO:0000256" key="2">
    <source>
        <dbReference type="ARBA" id="ARBA00022833"/>
    </source>
</evidence>
<feature type="compositionally biased region" description="Basic residues" evidence="3">
    <location>
        <begin position="576"/>
        <end position="585"/>
    </location>
</feature>
<reference evidence="4 5" key="1">
    <citation type="submission" date="2022-12" db="EMBL/GenBank/DDBJ databases">
        <title>Genomic features and morphological characterization of a novel Knufia sp. strain isolated from spacecraft assembly facility.</title>
        <authorList>
            <person name="Teixeira M."/>
            <person name="Chander A.M."/>
            <person name="Stajich J.E."/>
            <person name="Venkateswaran K."/>
        </authorList>
    </citation>
    <scope>NUCLEOTIDE SEQUENCE [LARGE SCALE GENOMIC DNA]</scope>
    <source>
        <strain evidence="4 5">FJI-L2-BK-P2</strain>
    </source>
</reference>
<evidence type="ECO:0000313" key="4">
    <source>
        <dbReference type="EMBL" id="KAK5951891.1"/>
    </source>
</evidence>
<feature type="compositionally biased region" description="Acidic residues" evidence="3">
    <location>
        <begin position="471"/>
        <end position="497"/>
    </location>
</feature>
<feature type="compositionally biased region" description="Basic and acidic residues" evidence="3">
    <location>
        <begin position="409"/>
        <end position="420"/>
    </location>
</feature>
<dbReference type="Proteomes" id="UP001316803">
    <property type="component" value="Unassembled WGS sequence"/>
</dbReference>
<feature type="compositionally biased region" description="Acidic residues" evidence="3">
    <location>
        <begin position="355"/>
        <end position="365"/>
    </location>
</feature>
<keyword evidence="1" id="KW-0479">Metal-binding</keyword>
<dbReference type="SUPFAM" id="SSF57924">
    <property type="entry name" value="Inhibitor of apoptosis (IAP) repeat"/>
    <property type="match status" value="2"/>
</dbReference>